<dbReference type="Gene3D" id="2.30.22.10">
    <property type="entry name" value="Head domain of nucleotide exchange factor GrpE"/>
    <property type="match status" value="1"/>
</dbReference>
<evidence type="ECO:0000256" key="2">
    <source>
        <dbReference type="SAM" id="MobiDB-lite"/>
    </source>
</evidence>
<dbReference type="EMBL" id="JAKFHA010000001">
    <property type="protein sequence ID" value="MCF2526106.1"/>
    <property type="molecule type" value="Genomic_DNA"/>
</dbReference>
<dbReference type="Pfam" id="PF01025">
    <property type="entry name" value="GrpE"/>
    <property type="match status" value="1"/>
</dbReference>
<dbReference type="GO" id="GO:0042803">
    <property type="term" value="F:protein homodimerization activity"/>
    <property type="evidence" value="ECO:0007669"/>
    <property type="project" value="InterPro"/>
</dbReference>
<proteinExistence type="predicted"/>
<dbReference type="GO" id="GO:0006457">
    <property type="term" value="P:protein folding"/>
    <property type="evidence" value="ECO:0007669"/>
    <property type="project" value="InterPro"/>
</dbReference>
<organism evidence="3 4">
    <name type="scientific">Yinghuangia soli</name>
    <dbReference type="NCBI Taxonomy" id="2908204"/>
    <lineage>
        <taxon>Bacteria</taxon>
        <taxon>Bacillati</taxon>
        <taxon>Actinomycetota</taxon>
        <taxon>Actinomycetes</taxon>
        <taxon>Kitasatosporales</taxon>
        <taxon>Streptomycetaceae</taxon>
        <taxon>Yinghuangia</taxon>
    </lineage>
</organism>
<reference evidence="3" key="1">
    <citation type="submission" date="2022-01" db="EMBL/GenBank/DDBJ databases">
        <title>Genome-Based Taxonomic Classification of the Phylum Actinobacteria.</title>
        <authorList>
            <person name="Gao Y."/>
        </authorList>
    </citation>
    <scope>NUCLEOTIDE SEQUENCE</scope>
    <source>
        <strain evidence="3">KLBMP 8922</strain>
    </source>
</reference>
<name>A0AA41PUT6_9ACTN</name>
<feature type="region of interest" description="Disordered" evidence="2">
    <location>
        <begin position="1"/>
        <end position="22"/>
    </location>
</feature>
<dbReference type="RefSeq" id="WP_235050164.1">
    <property type="nucleotide sequence ID" value="NZ_JAKFHA010000001.1"/>
</dbReference>
<evidence type="ECO:0000256" key="1">
    <source>
        <dbReference type="ARBA" id="ARBA00023186"/>
    </source>
</evidence>
<dbReference type="GO" id="GO:0051087">
    <property type="term" value="F:protein-folding chaperone binding"/>
    <property type="evidence" value="ECO:0007669"/>
    <property type="project" value="InterPro"/>
</dbReference>
<keyword evidence="4" id="KW-1185">Reference proteome</keyword>
<accession>A0AA41PUT6</accession>
<dbReference type="Proteomes" id="UP001165378">
    <property type="component" value="Unassembled WGS sequence"/>
</dbReference>
<dbReference type="InterPro" id="IPR009012">
    <property type="entry name" value="GrpE_head"/>
</dbReference>
<feature type="compositionally biased region" description="Low complexity" evidence="2">
    <location>
        <begin position="182"/>
        <end position="197"/>
    </location>
</feature>
<dbReference type="AlphaFoldDB" id="A0AA41PUT6"/>
<evidence type="ECO:0000313" key="3">
    <source>
        <dbReference type="EMBL" id="MCF2526106.1"/>
    </source>
</evidence>
<dbReference type="InterPro" id="IPR000740">
    <property type="entry name" value="GrpE"/>
</dbReference>
<protein>
    <submittedName>
        <fullName evidence="3">Nucleotide exchange factor GrpE</fullName>
    </submittedName>
</protein>
<dbReference type="GO" id="GO:0000774">
    <property type="term" value="F:adenyl-nucleotide exchange factor activity"/>
    <property type="evidence" value="ECO:0007669"/>
    <property type="project" value="InterPro"/>
</dbReference>
<gene>
    <name evidence="3" type="primary">grpE</name>
    <name evidence="3" type="ORF">LZ495_02560</name>
</gene>
<feature type="region of interest" description="Disordered" evidence="2">
    <location>
        <begin position="178"/>
        <end position="197"/>
    </location>
</feature>
<sequence>MTQEHGGSSATGGPDGGEGERDAVRMELQRLREAVEAVARSAERHARVAELLHDENQRLRRGEAEAFFAAARLGLIRHYDQLNRQARKAGSREDTFVAELLARFAADAVDLLERLGVSRIGTAPGDRFDEEVHQPSTIVPPYEAAPDGTVVEIIGAGFTVAGTSRVLKKAEVVLARTGETSPAPATPNAPAAPTAQV</sequence>
<keyword evidence="1" id="KW-0143">Chaperone</keyword>
<comment type="caution">
    <text evidence="3">The sequence shown here is derived from an EMBL/GenBank/DDBJ whole genome shotgun (WGS) entry which is preliminary data.</text>
</comment>
<dbReference type="SUPFAM" id="SSF51064">
    <property type="entry name" value="Head domain of nucleotide exchange factor GrpE"/>
    <property type="match status" value="1"/>
</dbReference>
<evidence type="ECO:0000313" key="4">
    <source>
        <dbReference type="Proteomes" id="UP001165378"/>
    </source>
</evidence>